<dbReference type="PANTHER" id="PTHR21240:SF28">
    <property type="entry name" value="ISO-OROTATE DECARBOXYLASE (EUROFUNG)"/>
    <property type="match status" value="1"/>
</dbReference>
<feature type="domain" description="Amidohydrolase-related" evidence="2">
    <location>
        <begin position="137"/>
        <end position="368"/>
    </location>
</feature>
<proteinExistence type="predicted"/>
<organism evidence="3 4">
    <name type="scientific">Yinghuangia aomiensis</name>
    <dbReference type="NCBI Taxonomy" id="676205"/>
    <lineage>
        <taxon>Bacteria</taxon>
        <taxon>Bacillati</taxon>
        <taxon>Actinomycetota</taxon>
        <taxon>Actinomycetes</taxon>
        <taxon>Kitasatosporales</taxon>
        <taxon>Streptomycetaceae</taxon>
        <taxon>Yinghuangia</taxon>
    </lineage>
</organism>
<accession>A0ABP9IIT5</accession>
<dbReference type="Pfam" id="PF04909">
    <property type="entry name" value="Amidohydro_2"/>
    <property type="match status" value="1"/>
</dbReference>
<name>A0ABP9IIT5_9ACTN</name>
<dbReference type="SUPFAM" id="SSF51556">
    <property type="entry name" value="Metallo-dependent hydrolases"/>
    <property type="match status" value="1"/>
</dbReference>
<keyword evidence="1" id="KW-0456">Lyase</keyword>
<dbReference type="InterPro" id="IPR032465">
    <property type="entry name" value="ACMSD"/>
</dbReference>
<evidence type="ECO:0000259" key="2">
    <source>
        <dbReference type="Pfam" id="PF04909"/>
    </source>
</evidence>
<protein>
    <recommendedName>
        <fullName evidence="2">Amidohydrolase-related domain-containing protein</fullName>
    </recommendedName>
</protein>
<dbReference type="InterPro" id="IPR032466">
    <property type="entry name" value="Metal_Hydrolase"/>
</dbReference>
<dbReference type="Gene3D" id="3.20.20.140">
    <property type="entry name" value="Metal-dependent hydrolases"/>
    <property type="match status" value="1"/>
</dbReference>
<dbReference type="InterPro" id="IPR006680">
    <property type="entry name" value="Amidohydro-rel"/>
</dbReference>
<dbReference type="EMBL" id="BAABHS010000074">
    <property type="protein sequence ID" value="GAA4997875.1"/>
    <property type="molecule type" value="Genomic_DNA"/>
</dbReference>
<dbReference type="RefSeq" id="WP_345681214.1">
    <property type="nucleotide sequence ID" value="NZ_BAABHS010000074.1"/>
</dbReference>
<evidence type="ECO:0000256" key="1">
    <source>
        <dbReference type="ARBA" id="ARBA00023239"/>
    </source>
</evidence>
<comment type="caution">
    <text evidence="3">The sequence shown here is derived from an EMBL/GenBank/DDBJ whole genome shotgun (WGS) entry which is preliminary data.</text>
</comment>
<sequence length="400" mass="44439">MTSFVYDVDSHFEPAADWMDGFPDLRGRVPELLPQDEPEFELATAEHFAYYTSEGIRPLVSREQRMPLGRLVTPTLQAMYPRGEGAATLNGHSMHPPLAPKDRINTLDSQGIAVQNLISGTGYTLMSCLRDPGLARDVAWALNTHLSDELADHRDRLMPVTLTHFDDLDWMVAELARMRARGSRAFHVTTEFSNGIPPFHPEFDKVWAAATQLGMVAVLHAGQLPPRYHPAYANTDDPSLVTRMSTSQSFQAAQVYLNALVFGGVFERHPNLTVLLLETGIGWVEFAVENMDGRATPDAASRLGPYRLPLKPSEYVKRNVRISPLPQAAQSPVRLFERLPGVAVFSSDMPHFEGSITPVDFWRDELADIDSVTWDRFVGAGMAEAYARMGDPLPVPDTQA</sequence>
<reference evidence="4" key="1">
    <citation type="journal article" date="2019" name="Int. J. Syst. Evol. Microbiol.">
        <title>The Global Catalogue of Microorganisms (GCM) 10K type strain sequencing project: providing services to taxonomists for standard genome sequencing and annotation.</title>
        <authorList>
            <consortium name="The Broad Institute Genomics Platform"/>
            <consortium name="The Broad Institute Genome Sequencing Center for Infectious Disease"/>
            <person name="Wu L."/>
            <person name="Ma J."/>
        </authorList>
    </citation>
    <scope>NUCLEOTIDE SEQUENCE [LARGE SCALE GENOMIC DNA]</scope>
    <source>
        <strain evidence="4">JCM 17986</strain>
    </source>
</reference>
<keyword evidence="4" id="KW-1185">Reference proteome</keyword>
<evidence type="ECO:0000313" key="3">
    <source>
        <dbReference type="EMBL" id="GAA4997875.1"/>
    </source>
</evidence>
<dbReference type="Proteomes" id="UP001500466">
    <property type="component" value="Unassembled WGS sequence"/>
</dbReference>
<gene>
    <name evidence="3" type="ORF">GCM10023205_84400</name>
</gene>
<evidence type="ECO:0000313" key="4">
    <source>
        <dbReference type="Proteomes" id="UP001500466"/>
    </source>
</evidence>
<dbReference type="PANTHER" id="PTHR21240">
    <property type="entry name" value="2-AMINO-3-CARBOXYLMUCONATE-6-SEMIALDEHYDE DECARBOXYLASE"/>
    <property type="match status" value="1"/>
</dbReference>